<accession>A0A0E9NAT6</accession>
<proteinExistence type="predicted"/>
<evidence type="ECO:0000313" key="1">
    <source>
        <dbReference type="EMBL" id="GAO46908.1"/>
    </source>
</evidence>
<reference evidence="1 2" key="1">
    <citation type="journal article" date="2011" name="J. Gen. Appl. Microbiol.">
        <title>Draft genome sequencing of the enigmatic yeast Saitoella complicata.</title>
        <authorList>
            <person name="Nishida H."/>
            <person name="Hamamoto M."/>
            <person name="Sugiyama J."/>
        </authorList>
    </citation>
    <scope>NUCLEOTIDE SEQUENCE [LARGE SCALE GENOMIC DNA]</scope>
    <source>
        <strain evidence="1 2">NRRL Y-17804</strain>
    </source>
</reference>
<name>A0A0E9NAT6_SAICN</name>
<evidence type="ECO:0000313" key="2">
    <source>
        <dbReference type="Proteomes" id="UP000033140"/>
    </source>
</evidence>
<dbReference type="EMBL" id="BACD03000006">
    <property type="protein sequence ID" value="GAO46908.1"/>
    <property type="molecule type" value="Genomic_DNA"/>
</dbReference>
<keyword evidence="2" id="KW-1185">Reference proteome</keyword>
<protein>
    <submittedName>
        <fullName evidence="1">Uncharacterized protein</fullName>
    </submittedName>
</protein>
<dbReference type="Proteomes" id="UP000033140">
    <property type="component" value="Unassembled WGS sequence"/>
</dbReference>
<gene>
    <name evidence="1" type="ORF">G7K_1126-t1</name>
</gene>
<organism evidence="1 2">
    <name type="scientific">Saitoella complicata (strain BCRC 22490 / CBS 7301 / JCM 7358 / NBRC 10748 / NRRL Y-17804)</name>
    <dbReference type="NCBI Taxonomy" id="698492"/>
    <lineage>
        <taxon>Eukaryota</taxon>
        <taxon>Fungi</taxon>
        <taxon>Dikarya</taxon>
        <taxon>Ascomycota</taxon>
        <taxon>Taphrinomycotina</taxon>
        <taxon>Taphrinomycotina incertae sedis</taxon>
        <taxon>Saitoella</taxon>
    </lineage>
</organism>
<sequence>MFNKITKNVSLKKTFTKVAKGAKKAARSTFCCLTPKEQLEAASVWAVESATIADVSAIEQAVIACELIAEGDHTPILSTALACGETACVTSDAIIEQVTEACESVVEASTAPCLFANSSCEEAAVMEIVSRVLEIASTASVLEPVVEANSVVGTLDSFMEPEACPEFSLLDSVLSSAAALGGEDSDVTIELDDEPVPTSSSVYAEDEVETVAEIEAIEVLSSTRETVSMTSAASAAKVATANADVGEGEEQVVESQLTTITVLDRRLSDDSGIHLDSIESATVKSDIELDVKVSVSQTASEACEQATRLTEEVAEPEPDMEALLAKLEAENQRIEVIGSVLNKASAMNAQLETTTKISKRNSVFGW</sequence>
<comment type="caution">
    <text evidence="1">The sequence shown here is derived from an EMBL/GenBank/DDBJ whole genome shotgun (WGS) entry which is preliminary data.</text>
</comment>
<reference evidence="1 2" key="3">
    <citation type="journal article" date="2015" name="Genome Announc.">
        <title>Draft Genome Sequence of the Archiascomycetous Yeast Saitoella complicata.</title>
        <authorList>
            <person name="Yamauchi K."/>
            <person name="Kondo S."/>
            <person name="Hamamoto M."/>
            <person name="Takahashi Y."/>
            <person name="Ogura Y."/>
            <person name="Hayashi T."/>
            <person name="Nishida H."/>
        </authorList>
    </citation>
    <scope>NUCLEOTIDE SEQUENCE [LARGE SCALE GENOMIC DNA]</scope>
    <source>
        <strain evidence="1 2">NRRL Y-17804</strain>
    </source>
</reference>
<dbReference type="AlphaFoldDB" id="A0A0E9NAT6"/>
<reference evidence="1 2" key="2">
    <citation type="journal article" date="2014" name="J. Gen. Appl. Microbiol.">
        <title>The early diverging ascomycetous budding yeast Saitoella complicata has three histone deacetylases belonging to the Clr6, Hos2, and Rpd3 lineages.</title>
        <authorList>
            <person name="Nishida H."/>
            <person name="Matsumoto T."/>
            <person name="Kondo S."/>
            <person name="Hamamoto M."/>
            <person name="Yoshikawa H."/>
        </authorList>
    </citation>
    <scope>NUCLEOTIDE SEQUENCE [LARGE SCALE GENOMIC DNA]</scope>
    <source>
        <strain evidence="1 2">NRRL Y-17804</strain>
    </source>
</reference>